<protein>
    <submittedName>
        <fullName evidence="1">Uncharacterized protein</fullName>
    </submittedName>
</protein>
<reference evidence="1 2" key="1">
    <citation type="submission" date="2021-01" db="EMBL/GenBank/DDBJ databases">
        <title>Draft genome sequence of Micromonospora sp. strain STR1s_6.</title>
        <authorList>
            <person name="Karlyshev A."/>
            <person name="Jawad R."/>
        </authorList>
    </citation>
    <scope>NUCLEOTIDE SEQUENCE [LARGE SCALE GENOMIC DNA]</scope>
    <source>
        <strain evidence="1 2">STR1S-6</strain>
    </source>
</reference>
<comment type="caution">
    <text evidence="1">The sequence shown here is derived from an EMBL/GenBank/DDBJ whole genome shotgun (WGS) entry which is preliminary data.</text>
</comment>
<organism evidence="1 2">
    <name type="scientific">Micromonospora tarensis</name>
    <dbReference type="NCBI Taxonomy" id="2806100"/>
    <lineage>
        <taxon>Bacteria</taxon>
        <taxon>Bacillati</taxon>
        <taxon>Actinomycetota</taxon>
        <taxon>Actinomycetes</taxon>
        <taxon>Micromonosporales</taxon>
        <taxon>Micromonosporaceae</taxon>
        <taxon>Micromonospora</taxon>
    </lineage>
</organism>
<evidence type="ECO:0000313" key="2">
    <source>
        <dbReference type="Proteomes" id="UP000622245"/>
    </source>
</evidence>
<evidence type="ECO:0000313" key="1">
    <source>
        <dbReference type="EMBL" id="MBM0274879.1"/>
    </source>
</evidence>
<sequence>MLFIAEAKTTYPPNGQIPNLEDDEKAYADVVKTITPLLPGDCEMETVGQLTTWSATKFGNEKRFDTWLEAVTAAADYARTGFASGPDQRRRDEALDGGDLAKLNSAIGSTGNTDDPQMKLRDKSRRWANCGLAAFQIREQLRVKGGDPVRLSNTTYRSGDGKALRDALLVKPTSAASVLLLDCQFPQVHNFVVEVHHDGSRYLAQGYQGAYFAHWWLGLDDSYSGKAPDDIVELRNRYGLGRPISLPDYESLIDGLATATSSTWPEVAAQWPELPFNPNVQEVDGIKARSGSPTFIVEVFELRQPAAARAALGGGNGSLSELATRGLSTN</sequence>
<keyword evidence="2" id="KW-1185">Reference proteome</keyword>
<accession>A0ABS1YBU9</accession>
<dbReference type="RefSeq" id="WP_203147285.1">
    <property type="nucleotide sequence ID" value="NZ_JAEVHL010000013.1"/>
</dbReference>
<name>A0ABS1YBU9_9ACTN</name>
<dbReference type="EMBL" id="JAEVHL010000013">
    <property type="protein sequence ID" value="MBM0274879.1"/>
    <property type="molecule type" value="Genomic_DNA"/>
</dbReference>
<dbReference type="Proteomes" id="UP000622245">
    <property type="component" value="Unassembled WGS sequence"/>
</dbReference>
<proteinExistence type="predicted"/>
<gene>
    <name evidence="1" type="ORF">JM949_05120</name>
</gene>